<dbReference type="Pfam" id="PF00654">
    <property type="entry name" value="Voltage_CLC"/>
    <property type="match status" value="1"/>
</dbReference>
<keyword evidence="8" id="KW-1185">Reference proteome</keyword>
<dbReference type="RefSeq" id="WP_066051134.1">
    <property type="nucleotide sequence ID" value="NZ_CP014223.1"/>
</dbReference>
<dbReference type="GO" id="GO:0015108">
    <property type="term" value="F:chloride transmembrane transporter activity"/>
    <property type="evidence" value="ECO:0007669"/>
    <property type="project" value="InterPro"/>
</dbReference>
<reference evidence="9" key="3">
    <citation type="submission" date="2016-11" db="EMBL/GenBank/DDBJ databases">
        <authorList>
            <person name="Jaros S."/>
            <person name="Januszkiewicz K."/>
            <person name="Wedrychowicz H."/>
        </authorList>
    </citation>
    <scope>NUCLEOTIDE SEQUENCE [LARGE SCALE GENOMIC DNA]</scope>
    <source>
        <strain evidence="9">DSM 1682</strain>
    </source>
</reference>
<evidence type="ECO:0000256" key="4">
    <source>
        <dbReference type="ARBA" id="ARBA00023136"/>
    </source>
</evidence>
<gene>
    <name evidence="6" type="primary">eriC_2</name>
    <name evidence="6" type="ORF">CPRO_20310</name>
    <name evidence="7" type="ORF">SAMN02745151_02052</name>
</gene>
<dbReference type="InterPro" id="IPR001807">
    <property type="entry name" value="ClC"/>
</dbReference>
<reference evidence="7" key="4">
    <citation type="submission" date="2016-11" db="EMBL/GenBank/DDBJ databases">
        <authorList>
            <person name="Varghese N."/>
            <person name="Submissions S."/>
        </authorList>
    </citation>
    <scope>NUCLEOTIDE SEQUENCE</scope>
    <source>
        <strain evidence="7">DSM 1682</strain>
    </source>
</reference>
<evidence type="ECO:0000256" key="2">
    <source>
        <dbReference type="ARBA" id="ARBA00022692"/>
    </source>
</evidence>
<reference evidence="8" key="2">
    <citation type="submission" date="2016-01" db="EMBL/GenBank/DDBJ databases">
        <authorList>
            <person name="Poehlein A."/>
            <person name="Schlien K."/>
            <person name="Gottschalk G."/>
            <person name="Buckel W."/>
            <person name="Daniel R."/>
        </authorList>
    </citation>
    <scope>NUCLEOTIDE SEQUENCE [LARGE SCALE GENOMIC DNA]</scope>
    <source>
        <strain evidence="8">X2</strain>
    </source>
</reference>
<feature type="transmembrane region" description="Helical" evidence="5">
    <location>
        <begin position="297"/>
        <end position="314"/>
    </location>
</feature>
<feature type="transmembrane region" description="Helical" evidence="5">
    <location>
        <begin position="220"/>
        <end position="240"/>
    </location>
</feature>
<evidence type="ECO:0000256" key="1">
    <source>
        <dbReference type="ARBA" id="ARBA00004141"/>
    </source>
</evidence>
<feature type="transmembrane region" description="Helical" evidence="5">
    <location>
        <begin position="320"/>
        <end position="342"/>
    </location>
</feature>
<name>A0A0X8V9Q3_ANAPI</name>
<dbReference type="EMBL" id="CP014223">
    <property type="protein sequence ID" value="AMJ41612.1"/>
    <property type="molecule type" value="Genomic_DNA"/>
</dbReference>
<dbReference type="AlphaFoldDB" id="A0A0X8V9Q3"/>
<keyword evidence="3 5" id="KW-1133">Transmembrane helix</keyword>
<dbReference type="Proteomes" id="UP000184204">
    <property type="component" value="Unassembled WGS sequence"/>
</dbReference>
<evidence type="ECO:0000313" key="9">
    <source>
        <dbReference type="Proteomes" id="UP000184204"/>
    </source>
</evidence>
<evidence type="ECO:0000313" key="8">
    <source>
        <dbReference type="Proteomes" id="UP000068026"/>
    </source>
</evidence>
<dbReference type="PRINTS" id="PR00762">
    <property type="entry name" value="CLCHANNEL"/>
</dbReference>
<comment type="subcellular location">
    <subcellularLocation>
        <location evidence="1">Membrane</location>
        <topology evidence="1">Multi-pass membrane protein</topology>
    </subcellularLocation>
</comment>
<protein>
    <submittedName>
        <fullName evidence="6">Chloride/fluoride channel protein</fullName>
    </submittedName>
    <submittedName>
        <fullName evidence="7">H+/Cl-antiporter ClcA</fullName>
    </submittedName>
</protein>
<evidence type="ECO:0000256" key="5">
    <source>
        <dbReference type="SAM" id="Phobius"/>
    </source>
</evidence>
<dbReference type="InterPro" id="IPR014743">
    <property type="entry name" value="Cl-channel_core"/>
</dbReference>
<feature type="transmembrane region" description="Helical" evidence="5">
    <location>
        <begin position="48"/>
        <end position="69"/>
    </location>
</feature>
<feature type="transmembrane region" description="Helical" evidence="5">
    <location>
        <begin position="179"/>
        <end position="199"/>
    </location>
</feature>
<feature type="transmembrane region" description="Helical" evidence="5">
    <location>
        <begin position="142"/>
        <end position="167"/>
    </location>
</feature>
<evidence type="ECO:0000313" key="6">
    <source>
        <dbReference type="EMBL" id="AMJ41612.1"/>
    </source>
</evidence>
<dbReference type="SUPFAM" id="SSF81340">
    <property type="entry name" value="Clc chloride channel"/>
    <property type="match status" value="1"/>
</dbReference>
<evidence type="ECO:0000313" key="7">
    <source>
        <dbReference type="EMBL" id="SHE87304.1"/>
    </source>
</evidence>
<dbReference type="GO" id="GO:0016020">
    <property type="term" value="C:membrane"/>
    <property type="evidence" value="ECO:0007669"/>
    <property type="project" value="UniProtKB-SubCell"/>
</dbReference>
<dbReference type="EMBL" id="FQUA01000009">
    <property type="protein sequence ID" value="SHE87304.1"/>
    <property type="molecule type" value="Genomic_DNA"/>
</dbReference>
<proteinExistence type="predicted"/>
<dbReference type="KEGG" id="cpro:CPRO_20310"/>
<reference evidence="6 8" key="1">
    <citation type="journal article" date="2016" name="Genome Announc.">
        <title>Complete Genome Sequence of the Amino Acid-Fermenting Clostridium propionicum X2 (DSM 1682).</title>
        <authorList>
            <person name="Poehlein A."/>
            <person name="Schlien K."/>
            <person name="Chowdhury N.P."/>
            <person name="Gottschalk G."/>
            <person name="Buckel W."/>
            <person name="Daniel R."/>
        </authorList>
    </citation>
    <scope>NUCLEOTIDE SEQUENCE [LARGE SCALE GENOMIC DNA]</scope>
    <source>
        <strain evidence="6 8">X2</strain>
    </source>
</reference>
<accession>A0A0X8V9Q3</accession>
<organism evidence="7 9">
    <name type="scientific">Anaerotignum propionicum DSM 1682</name>
    <dbReference type="NCBI Taxonomy" id="991789"/>
    <lineage>
        <taxon>Bacteria</taxon>
        <taxon>Bacillati</taxon>
        <taxon>Bacillota</taxon>
        <taxon>Clostridia</taxon>
        <taxon>Lachnospirales</taxon>
        <taxon>Anaerotignaceae</taxon>
        <taxon>Anaerotignum</taxon>
    </lineage>
</organism>
<dbReference type="Gene3D" id="1.10.3080.10">
    <property type="entry name" value="Clc chloride channel"/>
    <property type="match status" value="1"/>
</dbReference>
<dbReference type="PANTHER" id="PTHR43427">
    <property type="entry name" value="CHLORIDE CHANNEL PROTEIN CLC-E"/>
    <property type="match status" value="1"/>
</dbReference>
<feature type="transmembrane region" description="Helical" evidence="5">
    <location>
        <begin position="256"/>
        <end position="276"/>
    </location>
</feature>
<dbReference type="InterPro" id="IPR050368">
    <property type="entry name" value="ClC-type_chloride_channel"/>
</dbReference>
<dbReference type="Proteomes" id="UP000068026">
    <property type="component" value="Chromosome"/>
</dbReference>
<dbReference type="PANTHER" id="PTHR43427:SF12">
    <property type="entry name" value="CHLORIDE TRANSPORTER"/>
    <property type="match status" value="1"/>
</dbReference>
<feature type="transmembrane region" description="Helical" evidence="5">
    <location>
        <begin position="375"/>
        <end position="394"/>
    </location>
</feature>
<keyword evidence="2 5" id="KW-0812">Transmembrane</keyword>
<feature type="transmembrane region" description="Helical" evidence="5">
    <location>
        <begin position="12"/>
        <end position="33"/>
    </location>
</feature>
<keyword evidence="4 5" id="KW-0472">Membrane</keyword>
<sequence length="410" mass="44653">MIRNIIQEYKEIFLYSLIALFVGIIIGGIDALFGKVLLKITQFRGEHAILLVPFLPIAGLSITFLYSYFSKESIKGMTLVFQTGHGDKERIPKMLVPLIIFTTWITHLFGGSAGREGVAVQLGATVAHTIARKLIFLNNPRILLVIGMAAGFAGLFQTPIAATFFALEVLVSGVFLYEALLPALVASYTASMTSHLLGLEKFSIDLPNTLTFSSELLFKLVLLGIIFGVVGGIFALLLNLCKNKLTILIENPMKRIFMGGCILSLLFLLLHSGRYCGLGTNLIQFSLMGEQIYQYDWLLKLLLTVLTLSVGFQGGEVTPLFSIGASLGMVLGSLLGLPVTLVAALGYSAVFGSATNTLLAPILIGAEVFGSQNTIYFIIVCAFAFIFNGNKTIYTAQKRFNFFTNENIKL</sequence>
<evidence type="ECO:0000256" key="3">
    <source>
        <dbReference type="ARBA" id="ARBA00022989"/>
    </source>
</evidence>